<dbReference type="InterPro" id="IPR055411">
    <property type="entry name" value="LRR_FXL15/At3g58940/PEG3-like"/>
</dbReference>
<feature type="region of interest" description="Disordered" evidence="1">
    <location>
        <begin position="1"/>
        <end position="21"/>
    </location>
</feature>
<dbReference type="InterPro" id="IPR001810">
    <property type="entry name" value="F-box_dom"/>
</dbReference>
<evidence type="ECO:0000313" key="4">
    <source>
        <dbReference type="Proteomes" id="UP000501690"/>
    </source>
</evidence>
<dbReference type="SUPFAM" id="SSF52047">
    <property type="entry name" value="RNI-like"/>
    <property type="match status" value="1"/>
</dbReference>
<dbReference type="CDD" id="cd22160">
    <property type="entry name" value="F-box_AtFBL13-like"/>
    <property type="match status" value="1"/>
</dbReference>
<dbReference type="OrthoDB" id="1848700at2759"/>
<feature type="compositionally biased region" description="Basic and acidic residues" evidence="1">
    <location>
        <begin position="8"/>
        <end position="21"/>
    </location>
</feature>
<dbReference type="Pfam" id="PF24758">
    <property type="entry name" value="LRR_At5g56370"/>
    <property type="match status" value="1"/>
</dbReference>
<dbReference type="AlphaFoldDB" id="A0A4D6LBV1"/>
<dbReference type="InterPro" id="IPR032675">
    <property type="entry name" value="LRR_dom_sf"/>
</dbReference>
<gene>
    <name evidence="3" type="ORF">DEO72_LG3g548</name>
</gene>
<dbReference type="Pfam" id="PF00646">
    <property type="entry name" value="F-box"/>
    <property type="match status" value="1"/>
</dbReference>
<evidence type="ECO:0000313" key="3">
    <source>
        <dbReference type="EMBL" id="QCD86027.1"/>
    </source>
</evidence>
<organism evidence="3 4">
    <name type="scientific">Vigna unguiculata</name>
    <name type="common">Cowpea</name>
    <dbReference type="NCBI Taxonomy" id="3917"/>
    <lineage>
        <taxon>Eukaryota</taxon>
        <taxon>Viridiplantae</taxon>
        <taxon>Streptophyta</taxon>
        <taxon>Embryophyta</taxon>
        <taxon>Tracheophyta</taxon>
        <taxon>Spermatophyta</taxon>
        <taxon>Magnoliopsida</taxon>
        <taxon>eudicotyledons</taxon>
        <taxon>Gunneridae</taxon>
        <taxon>Pentapetalae</taxon>
        <taxon>rosids</taxon>
        <taxon>fabids</taxon>
        <taxon>Fabales</taxon>
        <taxon>Fabaceae</taxon>
        <taxon>Papilionoideae</taxon>
        <taxon>50 kb inversion clade</taxon>
        <taxon>NPAAA clade</taxon>
        <taxon>indigoferoid/millettioid clade</taxon>
        <taxon>Phaseoleae</taxon>
        <taxon>Vigna</taxon>
    </lineage>
</organism>
<dbReference type="InterPro" id="IPR053197">
    <property type="entry name" value="F-box_SCFL_complex_component"/>
</dbReference>
<dbReference type="PANTHER" id="PTHR34223">
    <property type="entry name" value="OS11G0201299 PROTEIN"/>
    <property type="match status" value="1"/>
</dbReference>
<evidence type="ECO:0000256" key="1">
    <source>
        <dbReference type="SAM" id="MobiDB-lite"/>
    </source>
</evidence>
<name>A0A4D6LBV1_VIGUN</name>
<sequence>MRMKRKRSSESGERKEEDRLSDLPDEVLQHIMGFLPTKQAIQSCVLSKRWKNLWKGLTTLTFTSFNGIRKYNRYVSHALSNRDDSIPLHNMHVKVFNSTTPKVLNNALKYASQHHLQKLTLVMDFKFKKIPNSFIPIVINCKSLTFLNLHANFSRVPLTLPASLSLPSLKTLLLSNVIFTPRDDDNYIEPFSECTSLTTLVLEYSTHSHSTQTLCISNPSLSVLTMENIFYWDTFEPKIVLSVPKLTSITLGNIHFLMSYKFSCTCTCDLPLLNEVKINNNIHIESSIVLSWLRMFSNARTLTISSRTLNSLLLDLHLDTLKVQPPHLAKLESFNIEMDSRIMISEDELNMVVNSLVRNYQTTNVNVIKC</sequence>
<dbReference type="Proteomes" id="UP000501690">
    <property type="component" value="Linkage Group LG3"/>
</dbReference>
<dbReference type="InterPro" id="IPR036047">
    <property type="entry name" value="F-box-like_dom_sf"/>
</dbReference>
<protein>
    <recommendedName>
        <fullName evidence="2">F-box domain-containing protein</fullName>
    </recommendedName>
</protein>
<evidence type="ECO:0000259" key="2">
    <source>
        <dbReference type="PROSITE" id="PS50181"/>
    </source>
</evidence>
<dbReference type="Gene3D" id="1.20.1280.50">
    <property type="match status" value="1"/>
</dbReference>
<dbReference type="SUPFAM" id="SSF81383">
    <property type="entry name" value="F-box domain"/>
    <property type="match status" value="1"/>
</dbReference>
<dbReference type="PANTHER" id="PTHR34223:SF51">
    <property type="entry name" value="OS06G0556300 PROTEIN"/>
    <property type="match status" value="1"/>
</dbReference>
<feature type="domain" description="F-box" evidence="2">
    <location>
        <begin position="17"/>
        <end position="65"/>
    </location>
</feature>
<dbReference type="InterPro" id="IPR053781">
    <property type="entry name" value="F-box_AtFBL13-like"/>
</dbReference>
<accession>A0A4D6LBV1</accession>
<dbReference type="SMART" id="SM00256">
    <property type="entry name" value="FBOX"/>
    <property type="match status" value="1"/>
</dbReference>
<dbReference type="Gramene" id="Vigun11g043700.1.v1.2">
    <property type="protein sequence ID" value="Vigun11g043700.1.v1.2"/>
    <property type="gene ID" value="Vigun11g043700.v1.2"/>
</dbReference>
<dbReference type="Gene3D" id="3.80.10.10">
    <property type="entry name" value="Ribonuclease Inhibitor"/>
    <property type="match status" value="1"/>
</dbReference>
<keyword evidence="4" id="KW-1185">Reference proteome</keyword>
<proteinExistence type="predicted"/>
<dbReference type="EMBL" id="CP039347">
    <property type="protein sequence ID" value="QCD86027.1"/>
    <property type="molecule type" value="Genomic_DNA"/>
</dbReference>
<dbReference type="PROSITE" id="PS50181">
    <property type="entry name" value="FBOX"/>
    <property type="match status" value="1"/>
</dbReference>
<reference evidence="3 4" key="1">
    <citation type="submission" date="2019-04" db="EMBL/GenBank/DDBJ databases">
        <title>An improved genome assembly and genetic linkage map for asparagus bean, Vigna unguiculata ssp. sesquipedialis.</title>
        <authorList>
            <person name="Xia Q."/>
            <person name="Zhang R."/>
            <person name="Dong Y."/>
        </authorList>
    </citation>
    <scope>NUCLEOTIDE SEQUENCE [LARGE SCALE GENOMIC DNA]</scope>
    <source>
        <tissue evidence="3">Leaf</tissue>
    </source>
</reference>